<proteinExistence type="predicted"/>
<dbReference type="Proteomes" id="UP000295814">
    <property type="component" value="Unassembled WGS sequence"/>
</dbReference>
<protein>
    <submittedName>
        <fullName evidence="4">T9SS type A sorting domain-containing protein</fullName>
    </submittedName>
</protein>
<accession>A0A562YCY6</accession>
<evidence type="ECO:0000313" key="4">
    <source>
        <dbReference type="EMBL" id="TWO32485.1"/>
    </source>
</evidence>
<gene>
    <name evidence="4" type="ORF">E1J38_006315</name>
</gene>
<organism evidence="4 5">
    <name type="scientific">Seonamhaeicola sediminis</name>
    <dbReference type="NCBI Taxonomy" id="2528206"/>
    <lineage>
        <taxon>Bacteria</taxon>
        <taxon>Pseudomonadati</taxon>
        <taxon>Bacteroidota</taxon>
        <taxon>Flavobacteriia</taxon>
        <taxon>Flavobacteriales</taxon>
        <taxon>Flavobacteriaceae</taxon>
    </lineage>
</organism>
<evidence type="ECO:0000256" key="2">
    <source>
        <dbReference type="SAM" id="SignalP"/>
    </source>
</evidence>
<dbReference type="RefSeq" id="WP_133355182.1">
    <property type="nucleotide sequence ID" value="NZ_SMZJ02000004.1"/>
</dbReference>
<dbReference type="AlphaFoldDB" id="A0A562YCY6"/>
<feature type="domain" description="Secretion system C-terminal sorting" evidence="3">
    <location>
        <begin position="212"/>
        <end position="277"/>
    </location>
</feature>
<dbReference type="Pfam" id="PF18962">
    <property type="entry name" value="Por_Secre_tail"/>
    <property type="match status" value="1"/>
</dbReference>
<feature type="signal peptide" evidence="2">
    <location>
        <begin position="1"/>
        <end position="19"/>
    </location>
</feature>
<dbReference type="NCBIfam" id="TIGR04183">
    <property type="entry name" value="Por_Secre_tail"/>
    <property type="match status" value="1"/>
</dbReference>
<dbReference type="InterPro" id="IPR026444">
    <property type="entry name" value="Secre_tail"/>
</dbReference>
<sequence>MIKNYFFIALLFLGANLNAQTTLTQSENPNLVDDSGNACWNPGGLNPNTYNDNSFYRAYNLSDFSITGSFQITSVQFGQGSADTGKEITLKIHTANTDDLTNAVLTEQASTTHICNASNNLQVVSVPLSVSIPSNSTIVFEVFAPDSGTNTGELFFIGTNSAGQNDDSYISFSECAGWTDPTIVSDQYVMNVLGDEVLGIDDFKAFKLSITPNPTKDIININLDNSNTINHMNLYNITGRLIYRSVKSNSIDLSQLNSGVYLLEINTEKGKTTRKVIKN</sequence>
<evidence type="ECO:0000259" key="3">
    <source>
        <dbReference type="Pfam" id="PF18962"/>
    </source>
</evidence>
<name>A0A562YCY6_9FLAO</name>
<comment type="caution">
    <text evidence="4">The sequence shown here is derived from an EMBL/GenBank/DDBJ whole genome shotgun (WGS) entry which is preliminary data.</text>
</comment>
<dbReference type="EMBL" id="SMZJ02000004">
    <property type="protein sequence ID" value="TWO32485.1"/>
    <property type="molecule type" value="Genomic_DNA"/>
</dbReference>
<evidence type="ECO:0000256" key="1">
    <source>
        <dbReference type="ARBA" id="ARBA00022729"/>
    </source>
</evidence>
<dbReference type="OrthoDB" id="1405746at2"/>
<reference evidence="4 5" key="1">
    <citation type="submission" date="2019-03" db="EMBL/GenBank/DDBJ databases">
        <authorList>
            <person name="Zhong Y.L."/>
        </authorList>
    </citation>
    <scope>NUCLEOTIDE SEQUENCE [LARGE SCALE GENOMIC DNA]</scope>
    <source>
        <strain evidence="4 5">W255</strain>
    </source>
</reference>
<evidence type="ECO:0000313" key="5">
    <source>
        <dbReference type="Proteomes" id="UP000295814"/>
    </source>
</evidence>
<reference evidence="4 5" key="2">
    <citation type="submission" date="2019-07" db="EMBL/GenBank/DDBJ databases">
        <title>Seonamhaeicola sp. W255 draft genome.</title>
        <authorList>
            <person name="Zhang X.-Y."/>
            <person name="Zhang R."/>
            <person name="Zhong Y.-L."/>
            <person name="Du Z.-J."/>
        </authorList>
    </citation>
    <scope>NUCLEOTIDE SEQUENCE [LARGE SCALE GENOMIC DNA]</scope>
    <source>
        <strain evidence="4 5">W255</strain>
    </source>
</reference>
<feature type="chain" id="PRO_5022671386" evidence="2">
    <location>
        <begin position="20"/>
        <end position="279"/>
    </location>
</feature>
<keyword evidence="1 2" id="KW-0732">Signal</keyword>
<keyword evidence="5" id="KW-1185">Reference proteome</keyword>